<dbReference type="OrthoDB" id="6623712at2"/>
<dbReference type="STRING" id="86416.Clopa_3925"/>
<dbReference type="GO" id="GO:0016740">
    <property type="term" value="F:transferase activity"/>
    <property type="evidence" value="ECO:0007669"/>
    <property type="project" value="UniProtKB-KW"/>
</dbReference>
<dbReference type="Proteomes" id="UP000013523">
    <property type="component" value="Chromosome"/>
</dbReference>
<dbReference type="KEGG" id="cpas:Clopa_3925"/>
<evidence type="ECO:0000259" key="2">
    <source>
        <dbReference type="PROSITE" id="PS51096"/>
    </source>
</evidence>
<dbReference type="PATRIC" id="fig|86416.3.peg.3920"/>
<dbReference type="PANTHER" id="PTHR33799">
    <property type="entry name" value="PTS PERMEASE-RELATED-RELATED"/>
    <property type="match status" value="1"/>
</dbReference>
<gene>
    <name evidence="3" type="ORF">Clopa_3925</name>
</gene>
<sequence>MKKILIATHGTLASGAKSTIELLVGRMADITCINAYVDKEGEDVNDSIAKFFDSIKPEEEVFVFTDILGGSVNQKIVAYASKLDVFIVSGFNLPVILTVIMETELVTKERLSEIIEESRSQMNLVEVNVNDKSDEDFLEG</sequence>
<dbReference type="SUPFAM" id="SSF53062">
    <property type="entry name" value="PTS system fructose IIA component-like"/>
    <property type="match status" value="1"/>
</dbReference>
<dbReference type="Gene3D" id="3.40.50.510">
    <property type="entry name" value="Phosphotransferase system, mannose-type IIA component"/>
    <property type="match status" value="1"/>
</dbReference>
<dbReference type="PROSITE" id="PS51096">
    <property type="entry name" value="PTS_EIIA_TYPE_4"/>
    <property type="match status" value="1"/>
</dbReference>
<dbReference type="RefSeq" id="WP_015616949.1">
    <property type="nucleotide sequence ID" value="NC_021182.1"/>
</dbReference>
<dbReference type="AlphaFoldDB" id="R4KDR6"/>
<evidence type="ECO:0000313" key="3">
    <source>
        <dbReference type="EMBL" id="AGK98674.1"/>
    </source>
</evidence>
<organism evidence="3 4">
    <name type="scientific">Clostridium pasteurianum BC1</name>
    <dbReference type="NCBI Taxonomy" id="86416"/>
    <lineage>
        <taxon>Bacteria</taxon>
        <taxon>Bacillati</taxon>
        <taxon>Bacillota</taxon>
        <taxon>Clostridia</taxon>
        <taxon>Eubacteriales</taxon>
        <taxon>Clostridiaceae</taxon>
        <taxon>Clostridium</taxon>
    </lineage>
</organism>
<dbReference type="Pfam" id="PF03610">
    <property type="entry name" value="EIIA-man"/>
    <property type="match status" value="1"/>
</dbReference>
<evidence type="ECO:0000313" key="4">
    <source>
        <dbReference type="Proteomes" id="UP000013523"/>
    </source>
</evidence>
<dbReference type="InterPro" id="IPR004701">
    <property type="entry name" value="PTS_EIIA_man-typ"/>
</dbReference>
<proteinExistence type="predicted"/>
<dbReference type="HOGENOM" id="CLU_123235_3_2_9"/>
<accession>R4KDR6</accession>
<dbReference type="PANTHER" id="PTHR33799:SF1">
    <property type="entry name" value="PTS SYSTEM MANNOSE-SPECIFIC EIIAB COMPONENT-RELATED"/>
    <property type="match status" value="1"/>
</dbReference>
<keyword evidence="4" id="KW-1185">Reference proteome</keyword>
<feature type="domain" description="PTS EIIA type-4" evidence="2">
    <location>
        <begin position="1"/>
        <end position="137"/>
    </location>
</feature>
<reference evidence="3 4" key="1">
    <citation type="submission" date="2012-01" db="EMBL/GenBank/DDBJ databases">
        <title>Complete sequence of chromosome of Clostridium pasteurianum BC1.</title>
        <authorList>
            <consortium name="US DOE Joint Genome Institute"/>
            <person name="Lucas S."/>
            <person name="Han J."/>
            <person name="Lapidus A."/>
            <person name="Cheng J.-F."/>
            <person name="Goodwin L."/>
            <person name="Pitluck S."/>
            <person name="Peters L."/>
            <person name="Mikhailova N."/>
            <person name="Teshima H."/>
            <person name="Detter J.C."/>
            <person name="Han C."/>
            <person name="Tapia R."/>
            <person name="Land M."/>
            <person name="Hauser L."/>
            <person name="Kyrpides N."/>
            <person name="Ivanova N."/>
            <person name="Pagani I."/>
            <person name="Dunn J."/>
            <person name="Taghavi S."/>
            <person name="Francis A."/>
            <person name="van der Lelie D."/>
            <person name="Woyke T."/>
        </authorList>
    </citation>
    <scope>NUCLEOTIDE SEQUENCE [LARGE SCALE GENOMIC DNA]</scope>
    <source>
        <strain evidence="3 4">BC1</strain>
    </source>
</reference>
<keyword evidence="1 3" id="KW-0808">Transferase</keyword>
<dbReference type="GO" id="GO:0016020">
    <property type="term" value="C:membrane"/>
    <property type="evidence" value="ECO:0007669"/>
    <property type="project" value="InterPro"/>
</dbReference>
<protein>
    <submittedName>
        <fullName evidence="3">Phosphotransferase system, mannose/fructose-specific component IIA</fullName>
    </submittedName>
</protein>
<dbReference type="eggNOG" id="COG2893">
    <property type="taxonomic scope" value="Bacteria"/>
</dbReference>
<dbReference type="EMBL" id="CP003261">
    <property type="protein sequence ID" value="AGK98674.1"/>
    <property type="molecule type" value="Genomic_DNA"/>
</dbReference>
<dbReference type="InterPro" id="IPR036662">
    <property type="entry name" value="PTS_EIIA_man-typ_sf"/>
</dbReference>
<evidence type="ECO:0000256" key="1">
    <source>
        <dbReference type="ARBA" id="ARBA00022679"/>
    </source>
</evidence>
<dbReference type="GO" id="GO:0009401">
    <property type="term" value="P:phosphoenolpyruvate-dependent sugar phosphotransferase system"/>
    <property type="evidence" value="ECO:0007669"/>
    <property type="project" value="InterPro"/>
</dbReference>
<dbReference type="InterPro" id="IPR051471">
    <property type="entry name" value="Bacterial_PTS_sugar_comp"/>
</dbReference>
<name>R4KDR6_CLOPA</name>